<gene>
    <name evidence="4" type="ORF">QLQ84_10225</name>
</gene>
<dbReference type="Gene3D" id="3.20.20.370">
    <property type="entry name" value="Glycoside hydrolase/deacetylase"/>
    <property type="match status" value="1"/>
</dbReference>
<dbReference type="PANTHER" id="PTHR34216">
    <property type="match status" value="1"/>
</dbReference>
<dbReference type="EMBL" id="JASCQO010000035">
    <property type="protein sequence ID" value="MDI5934164.1"/>
    <property type="molecule type" value="Genomic_DNA"/>
</dbReference>
<sequence>MKEFIRDLASRGVVTCGLSALGRGLRRHEGATILYGHRFSDDDEGYLKGLRPAWFDAQLAYLTRHYEVIPLATLVRCLEQGREVPRRSVVLTLDDGFRDNLEQAFPVLERYRVPATLFVVTRSLTEGELPWSQRLGVLFQRTRVPEVSHALLGECPWPLADDRQRRVAYQHVKAAIAPRRREERDGVIELLANRLDVEPPRDRMLNWQDARLLQAGGVEIGGHGYSHALLGRVTPSEACREIARCKVDLENFLGLKTPAFCLPGGSFTSAVIERVRQSGFRSCFRPDYRKRRNNEANADPYTLSRWGLPNAPRHHLEAELDGPFHLLRQFYHRVPHRSRPL</sequence>
<dbReference type="Proteomes" id="UP001244242">
    <property type="component" value="Unassembled WGS sequence"/>
</dbReference>
<dbReference type="PANTHER" id="PTHR34216:SF3">
    <property type="entry name" value="POLY-BETA-1,6-N-ACETYL-D-GLUCOSAMINE N-DEACETYLASE"/>
    <property type="match status" value="1"/>
</dbReference>
<dbReference type="CDD" id="cd10918">
    <property type="entry name" value="CE4_NodB_like_5s_6s"/>
    <property type="match status" value="1"/>
</dbReference>
<dbReference type="RefSeq" id="WP_282721635.1">
    <property type="nucleotide sequence ID" value="NZ_JASCQO010000035.1"/>
</dbReference>
<dbReference type="PROSITE" id="PS51677">
    <property type="entry name" value="NODB"/>
    <property type="match status" value="1"/>
</dbReference>
<reference evidence="4 5" key="1">
    <citation type="submission" date="2023-04" db="EMBL/GenBank/DDBJ databases">
        <title>Halomonas strains isolated from rhizosphere soil.</title>
        <authorList>
            <person name="Xu L."/>
            <person name="Sun J.-Q."/>
        </authorList>
    </citation>
    <scope>NUCLEOTIDE SEQUENCE [LARGE SCALE GENOMIC DNA]</scope>
    <source>
        <strain evidence="4 5">LN1S58</strain>
    </source>
</reference>
<evidence type="ECO:0000313" key="4">
    <source>
        <dbReference type="EMBL" id="MDI5934164.1"/>
    </source>
</evidence>
<name>A0ABT6VJL4_9GAMM</name>
<keyword evidence="2" id="KW-0732">Signal</keyword>
<keyword evidence="5" id="KW-1185">Reference proteome</keyword>
<dbReference type="InterPro" id="IPR051398">
    <property type="entry name" value="Polysacch_Deacetylase"/>
</dbReference>
<dbReference type="SUPFAM" id="SSF88713">
    <property type="entry name" value="Glycoside hydrolase/deacetylase"/>
    <property type="match status" value="1"/>
</dbReference>
<evidence type="ECO:0000256" key="1">
    <source>
        <dbReference type="ARBA" id="ARBA00004613"/>
    </source>
</evidence>
<comment type="caution">
    <text evidence="4">The sequence shown here is derived from an EMBL/GenBank/DDBJ whole genome shotgun (WGS) entry which is preliminary data.</text>
</comment>
<dbReference type="InterPro" id="IPR002509">
    <property type="entry name" value="NODB_dom"/>
</dbReference>
<evidence type="ECO:0000313" key="5">
    <source>
        <dbReference type="Proteomes" id="UP001244242"/>
    </source>
</evidence>
<dbReference type="InterPro" id="IPR011330">
    <property type="entry name" value="Glyco_hydro/deAcase_b/a-brl"/>
</dbReference>
<accession>A0ABT6VJL4</accession>
<evidence type="ECO:0000256" key="2">
    <source>
        <dbReference type="ARBA" id="ARBA00022729"/>
    </source>
</evidence>
<feature type="domain" description="NodB homology" evidence="3">
    <location>
        <begin position="87"/>
        <end position="341"/>
    </location>
</feature>
<organism evidence="4 5">
    <name type="scientific">Halomonas kalidii</name>
    <dbReference type="NCBI Taxonomy" id="3043293"/>
    <lineage>
        <taxon>Bacteria</taxon>
        <taxon>Pseudomonadati</taxon>
        <taxon>Pseudomonadota</taxon>
        <taxon>Gammaproteobacteria</taxon>
        <taxon>Oceanospirillales</taxon>
        <taxon>Halomonadaceae</taxon>
        <taxon>Halomonas</taxon>
    </lineage>
</organism>
<dbReference type="Pfam" id="PF01522">
    <property type="entry name" value="Polysacc_deac_1"/>
    <property type="match status" value="1"/>
</dbReference>
<protein>
    <submittedName>
        <fullName evidence="4">Polysaccharide deacetylase family protein</fullName>
    </submittedName>
</protein>
<comment type="subcellular location">
    <subcellularLocation>
        <location evidence="1">Secreted</location>
    </subcellularLocation>
</comment>
<proteinExistence type="predicted"/>
<evidence type="ECO:0000259" key="3">
    <source>
        <dbReference type="PROSITE" id="PS51677"/>
    </source>
</evidence>